<dbReference type="eggNOG" id="COG1807">
    <property type="taxonomic scope" value="Bacteria"/>
</dbReference>
<evidence type="ECO:0000256" key="7">
    <source>
        <dbReference type="ARBA" id="ARBA00023136"/>
    </source>
</evidence>
<dbReference type="GO" id="GO:0016763">
    <property type="term" value="F:pentosyltransferase activity"/>
    <property type="evidence" value="ECO:0007669"/>
    <property type="project" value="TreeGrafter"/>
</dbReference>
<evidence type="ECO:0000256" key="2">
    <source>
        <dbReference type="ARBA" id="ARBA00022475"/>
    </source>
</evidence>
<feature type="transmembrane region" description="Helical" evidence="8">
    <location>
        <begin position="316"/>
        <end position="333"/>
    </location>
</feature>
<dbReference type="HOGENOM" id="CLU_019200_5_2_4"/>
<feature type="transmembrane region" description="Helical" evidence="8">
    <location>
        <begin position="16"/>
        <end position="38"/>
    </location>
</feature>
<feature type="transmembrane region" description="Helical" evidence="8">
    <location>
        <begin position="217"/>
        <end position="235"/>
    </location>
</feature>
<dbReference type="KEGG" id="mei:Msip34_2700"/>
<dbReference type="GO" id="GO:0006493">
    <property type="term" value="P:protein O-linked glycosylation"/>
    <property type="evidence" value="ECO:0007669"/>
    <property type="project" value="InterPro"/>
</dbReference>
<dbReference type="GO" id="GO:0005886">
    <property type="term" value="C:plasma membrane"/>
    <property type="evidence" value="ECO:0007669"/>
    <property type="project" value="UniProtKB-SubCell"/>
</dbReference>
<organism evidence="10 11">
    <name type="scientific">Methylovorus glucosotrophus (strain SIP3-4)</name>
    <dbReference type="NCBI Taxonomy" id="582744"/>
    <lineage>
        <taxon>Bacteria</taxon>
        <taxon>Pseudomonadati</taxon>
        <taxon>Pseudomonadota</taxon>
        <taxon>Betaproteobacteria</taxon>
        <taxon>Nitrosomonadales</taxon>
        <taxon>Methylophilaceae</taxon>
        <taxon>Methylovorus</taxon>
    </lineage>
</organism>
<protein>
    <submittedName>
        <fullName evidence="10">Glycosyl transferase family 39</fullName>
    </submittedName>
</protein>
<evidence type="ECO:0000259" key="9">
    <source>
        <dbReference type="Pfam" id="PF02366"/>
    </source>
</evidence>
<dbReference type="Proteomes" id="UP000002743">
    <property type="component" value="Chromosome"/>
</dbReference>
<proteinExistence type="predicted"/>
<dbReference type="EMBL" id="CP001674">
    <property type="protein sequence ID" value="ACT51937.1"/>
    <property type="molecule type" value="Genomic_DNA"/>
</dbReference>
<dbReference type="InterPro" id="IPR050297">
    <property type="entry name" value="LipidA_mod_glycosyltrf_83"/>
</dbReference>
<dbReference type="GO" id="GO:0000030">
    <property type="term" value="F:mannosyltransferase activity"/>
    <property type="evidence" value="ECO:0007669"/>
    <property type="project" value="InterPro"/>
</dbReference>
<evidence type="ECO:0000256" key="8">
    <source>
        <dbReference type="SAM" id="Phobius"/>
    </source>
</evidence>
<evidence type="ECO:0000313" key="10">
    <source>
        <dbReference type="EMBL" id="ACT51937.1"/>
    </source>
</evidence>
<dbReference type="STRING" id="582744.Msip34_2700"/>
<comment type="subcellular location">
    <subcellularLocation>
        <location evidence="1">Cell membrane</location>
        <topology evidence="1">Multi-pass membrane protein</topology>
    </subcellularLocation>
</comment>
<dbReference type="Pfam" id="PF02366">
    <property type="entry name" value="PMT"/>
    <property type="match status" value="1"/>
</dbReference>
<accession>C6XBG7</accession>
<evidence type="ECO:0000256" key="6">
    <source>
        <dbReference type="ARBA" id="ARBA00022989"/>
    </source>
</evidence>
<feature type="transmembrane region" description="Helical" evidence="8">
    <location>
        <begin position="364"/>
        <end position="384"/>
    </location>
</feature>
<evidence type="ECO:0000256" key="3">
    <source>
        <dbReference type="ARBA" id="ARBA00022676"/>
    </source>
</evidence>
<reference evidence="11" key="1">
    <citation type="submission" date="2009-07" db="EMBL/GenBank/DDBJ databases">
        <title>Complete sequence of chromosome of Methylovorus sp. SIP3-4.</title>
        <authorList>
            <person name="Lucas S."/>
            <person name="Copeland A."/>
            <person name="Lapidus A."/>
            <person name="Glavina del Rio T."/>
            <person name="Tice H."/>
            <person name="Bruce D."/>
            <person name="Goodwin L."/>
            <person name="Pitluck S."/>
            <person name="Clum A."/>
            <person name="Larimer F."/>
            <person name="Land M."/>
            <person name="Hauser L."/>
            <person name="Kyrpides N."/>
            <person name="Mikhailova N."/>
            <person name="Kayluzhnaya M."/>
            <person name="Chistoserdova L."/>
        </authorList>
    </citation>
    <scope>NUCLEOTIDE SEQUENCE [LARGE SCALE GENOMIC DNA]</scope>
    <source>
        <strain evidence="11">SIP3-4</strain>
    </source>
</reference>
<feature type="transmembrane region" description="Helical" evidence="8">
    <location>
        <begin position="175"/>
        <end position="205"/>
    </location>
</feature>
<feature type="transmembrane region" description="Helical" evidence="8">
    <location>
        <begin position="276"/>
        <end position="296"/>
    </location>
</feature>
<feature type="domain" description="ArnT-like N-terminal" evidence="9">
    <location>
        <begin position="14"/>
        <end position="247"/>
    </location>
</feature>
<keyword evidence="2" id="KW-1003">Cell membrane</keyword>
<evidence type="ECO:0000313" key="11">
    <source>
        <dbReference type="Proteomes" id="UP000002743"/>
    </source>
</evidence>
<keyword evidence="6 8" id="KW-1133">Transmembrane helix</keyword>
<evidence type="ECO:0000256" key="1">
    <source>
        <dbReference type="ARBA" id="ARBA00004651"/>
    </source>
</evidence>
<dbReference type="CAZy" id="GT83">
    <property type="family name" value="Glycosyltransferase Family 83"/>
</dbReference>
<dbReference type="GO" id="GO:0009103">
    <property type="term" value="P:lipopolysaccharide biosynthetic process"/>
    <property type="evidence" value="ECO:0007669"/>
    <property type="project" value="UniProtKB-ARBA"/>
</dbReference>
<dbReference type="AlphaFoldDB" id="C6XBG7"/>
<keyword evidence="11" id="KW-1185">Reference proteome</keyword>
<keyword evidence="7 8" id="KW-0472">Membrane</keyword>
<keyword evidence="5 8" id="KW-0812">Transmembrane</keyword>
<keyword evidence="4 10" id="KW-0808">Transferase</keyword>
<keyword evidence="3" id="KW-0328">Glycosyltransferase</keyword>
<dbReference type="InterPro" id="IPR003342">
    <property type="entry name" value="ArnT-like_N"/>
</dbReference>
<reference evidence="10 11" key="2">
    <citation type="journal article" date="2011" name="J. Bacteriol.">
        <title>Genomes of three methylotrophs from a single niche uncover genetic and metabolic divergence of Methylophilaceae.</title>
        <authorList>
            <person name="Lapidus A."/>
            <person name="Clum A."/>
            <person name="Labutti K."/>
            <person name="Kaluzhnaya M.G."/>
            <person name="Lim S."/>
            <person name="Beck D.A."/>
            <person name="Glavina Del Rio T."/>
            <person name="Nolan M."/>
            <person name="Mavromatis K."/>
            <person name="Huntemann M."/>
            <person name="Lucas S."/>
            <person name="Lidstrom M.E."/>
            <person name="Ivanova N."/>
            <person name="Chistoserdova L."/>
        </authorList>
    </citation>
    <scope>NUCLEOTIDE SEQUENCE [LARGE SCALE GENOMIC DNA]</scope>
    <source>
        <strain evidence="10 11">SIP3-4</strain>
    </source>
</reference>
<sequence>MLTGCMHNRRFSSTHLLMMLIVAGLLIKLISLGLFPLFDSTESRYAEIGRKMFELNDWITPWYDYGVPFWAKPPLAFWLTAGSYHLFGVNAFAARVPHFLLGVAILWVIWGWLGPRRPAERLYACVILSISVLFFISMGAVMTDMALALSCILMMRGFWQGMHGPEQSRAKERWLLFIGAGIGLLAKGPIACILTGVPIVLWCLLAGRLQEALRSFPWVRGTLLALAMSLPWYIAAELKTPGFIDYFIVGEHWHRFLTPHWQGDRYGHAHAFPHGAIWLFILIGTLPWSLLLPLFIGWKKPLALRDIHNKARLRQWYFLIWGLSPGIFFTAAANIIWTYALPGLAGLAMLAASWLARRGPARRVVRILAAGMLIVVLGWSAYLATEYREGWGSFSTTRDLVWQYKKEKQPGEPLVGYPFLDYSTEFYTEGKAIKAATEPELEAAMQRGHAYVAMHKTPYKNLPDSFKQRLHVVATHGDYLLLKN</sequence>
<name>C6XBG7_METGS</name>
<dbReference type="PANTHER" id="PTHR33908:SF3">
    <property type="entry name" value="UNDECAPRENYL PHOSPHATE-ALPHA-4-AMINO-4-DEOXY-L-ARABINOSE ARABINOSYL TRANSFERASE"/>
    <property type="match status" value="1"/>
</dbReference>
<feature type="transmembrane region" description="Helical" evidence="8">
    <location>
        <begin position="122"/>
        <end position="155"/>
    </location>
</feature>
<dbReference type="PANTHER" id="PTHR33908">
    <property type="entry name" value="MANNOSYLTRANSFERASE YKCB-RELATED"/>
    <property type="match status" value="1"/>
</dbReference>
<gene>
    <name evidence="10" type="ordered locus">Msip34_2700</name>
</gene>
<dbReference type="GO" id="GO:0010041">
    <property type="term" value="P:response to iron(III) ion"/>
    <property type="evidence" value="ECO:0007669"/>
    <property type="project" value="TreeGrafter"/>
</dbReference>
<feature type="transmembrane region" description="Helical" evidence="8">
    <location>
        <begin position="84"/>
        <end position="110"/>
    </location>
</feature>
<evidence type="ECO:0000256" key="4">
    <source>
        <dbReference type="ARBA" id="ARBA00022679"/>
    </source>
</evidence>
<evidence type="ECO:0000256" key="5">
    <source>
        <dbReference type="ARBA" id="ARBA00022692"/>
    </source>
</evidence>